<dbReference type="Proteomes" id="UP000036277">
    <property type="component" value="Unassembled WGS sequence"/>
</dbReference>
<protein>
    <submittedName>
        <fullName evidence="1">Uncharacterized protein</fullName>
    </submittedName>
</protein>
<evidence type="ECO:0000313" key="2">
    <source>
        <dbReference type="Proteomes" id="UP000036277"/>
    </source>
</evidence>
<keyword evidence="2" id="KW-1185">Reference proteome</keyword>
<organism evidence="1 2">
    <name type="scientific">Xenorhabdus khoisanae</name>
    <dbReference type="NCBI Taxonomy" id="880157"/>
    <lineage>
        <taxon>Bacteria</taxon>
        <taxon>Pseudomonadati</taxon>
        <taxon>Pseudomonadota</taxon>
        <taxon>Gammaproteobacteria</taxon>
        <taxon>Enterobacterales</taxon>
        <taxon>Morganellaceae</taxon>
        <taxon>Xenorhabdus</taxon>
    </lineage>
</organism>
<dbReference type="PATRIC" id="fig|880157.4.peg.3023"/>
<evidence type="ECO:0000313" key="1">
    <source>
        <dbReference type="EMBL" id="KMJ44459.1"/>
    </source>
</evidence>
<accession>A0A0J5FQR3</accession>
<dbReference type="RefSeq" id="WP_047964010.1">
    <property type="nucleotide sequence ID" value="NZ_CAWMBG010000096.1"/>
</dbReference>
<comment type="caution">
    <text evidence="1">The sequence shown here is derived from an EMBL/GenBank/DDBJ whole genome shotgun (WGS) entry which is preliminary data.</text>
</comment>
<dbReference type="AlphaFoldDB" id="A0A0J5FQR3"/>
<reference evidence="1 2" key="1">
    <citation type="submission" date="2015-06" db="EMBL/GenBank/DDBJ databases">
        <title>Draft Whole-Genome Sequence of the Entomopathogenic Bacterium Xenorhabdus khoisanae.</title>
        <authorList>
            <person name="Naidoo S."/>
            <person name="Featherston J."/>
            <person name="Gray V.M."/>
        </authorList>
    </citation>
    <scope>NUCLEOTIDE SEQUENCE [LARGE SCALE GENOMIC DNA]</scope>
    <source>
        <strain evidence="1 2">MCB</strain>
    </source>
</reference>
<gene>
    <name evidence="1" type="ORF">AB204_14165</name>
</gene>
<dbReference type="EMBL" id="LFCV01000096">
    <property type="protein sequence ID" value="KMJ44459.1"/>
    <property type="molecule type" value="Genomic_DNA"/>
</dbReference>
<dbReference type="STRING" id="880157.AB204_14165"/>
<name>A0A0J5FQR3_9GAMM</name>
<dbReference type="OrthoDB" id="6419647at2"/>
<proteinExistence type="predicted"/>
<sequence>MKTQAIETVYGIIYSRNALITTDVALNMTPLSMKVSASLSLSGCRPQIKDKDPINISINFYNIEFIKIYMLDDYPYEKYSSSSFDEVEEEHRSGNKRYILSTYDHVFDIVGKYEIVTE</sequence>